<dbReference type="GeneID" id="14873640"/>
<evidence type="ECO:0000313" key="3">
    <source>
        <dbReference type="Proteomes" id="UP000007797"/>
    </source>
</evidence>
<dbReference type="KEGG" id="dfa:DFA_00531"/>
<accession>F4PSC4</accession>
<proteinExistence type="predicted"/>
<feature type="compositionally biased region" description="Low complexity" evidence="1">
    <location>
        <begin position="559"/>
        <end position="569"/>
    </location>
</feature>
<gene>
    <name evidence="2" type="ORF">DFA_00531</name>
</gene>
<dbReference type="AlphaFoldDB" id="F4PSC4"/>
<reference evidence="3" key="1">
    <citation type="journal article" date="2011" name="Genome Res.">
        <title>Phylogeny-wide analysis of social amoeba genomes highlights ancient origins for complex intercellular communication.</title>
        <authorList>
            <person name="Heidel A.J."/>
            <person name="Lawal H.M."/>
            <person name="Felder M."/>
            <person name="Schilde C."/>
            <person name="Helps N.R."/>
            <person name="Tunggal B."/>
            <person name="Rivero F."/>
            <person name="John U."/>
            <person name="Schleicher M."/>
            <person name="Eichinger L."/>
            <person name="Platzer M."/>
            <person name="Noegel A.A."/>
            <person name="Schaap P."/>
            <person name="Gloeckner G."/>
        </authorList>
    </citation>
    <scope>NUCLEOTIDE SEQUENCE [LARGE SCALE GENOMIC DNA]</scope>
    <source>
        <strain evidence="3">SH3</strain>
    </source>
</reference>
<dbReference type="EMBL" id="GL883010">
    <property type="protein sequence ID" value="EGG20670.1"/>
    <property type="molecule type" value="Genomic_DNA"/>
</dbReference>
<sequence length="569" mass="64804">MFDTPFQNDNHLAYTRQTYYDPIGTGSTGLQNVSTRLLNHHNQHDHDNVHQQQQQQHSSLNTNNNNRIKTFILLTATTDVCLVPISNPKNVRLKRWTTNALNNLNRNQPSPTIEQLRVINPEVSSSLEGEEVEEPGMTIINASHLCIPQAPLHTIYTDDLVLTRLHELVVWPPTLTSLTIHTYEVKYPLPVSLSHLDITFFQAYAPFQLNLEYLCNLSSLSVVCMYDSYNLVGSDLTLPFSLTKLSIGELGSQVNKHWFPPGLLYLDIKDTYLSPSLGSMLPPKLQYIRARCDTPLLPSLIPMSTLLHVDISFYDDGFHQDTSMMMESFYLPPIVESFTWTPLNLDCISPTHFPTTLTTIDYSGMHKQTPINSFNLPEWLVSFSYSSLQSRPLDDDPDSTIILSLPQNINIIPTPTDNSKSMTSQTCTYPFLQLKRLKRLELVLNNGTFNRKYGRFSIRIDHIINQSHCRQFIVSRGSTTLLQFEIRRLDPKNASVMIIIDNSLLGGIITQKIINNNIDDIVSPDYNDEMIPLYQPLYINYEDSTNSSKNVKLCDTPHNDNNNNNISNE</sequence>
<dbReference type="RefSeq" id="XP_004358520.1">
    <property type="nucleotide sequence ID" value="XM_004358463.1"/>
</dbReference>
<feature type="region of interest" description="Disordered" evidence="1">
    <location>
        <begin position="550"/>
        <end position="569"/>
    </location>
</feature>
<keyword evidence="3" id="KW-1185">Reference proteome</keyword>
<organism evidence="2 3">
    <name type="scientific">Cavenderia fasciculata</name>
    <name type="common">Slime mold</name>
    <name type="synonym">Dictyostelium fasciculatum</name>
    <dbReference type="NCBI Taxonomy" id="261658"/>
    <lineage>
        <taxon>Eukaryota</taxon>
        <taxon>Amoebozoa</taxon>
        <taxon>Evosea</taxon>
        <taxon>Eumycetozoa</taxon>
        <taxon>Dictyostelia</taxon>
        <taxon>Acytosteliales</taxon>
        <taxon>Cavenderiaceae</taxon>
        <taxon>Cavenderia</taxon>
    </lineage>
</organism>
<dbReference type="Proteomes" id="UP000007797">
    <property type="component" value="Unassembled WGS sequence"/>
</dbReference>
<name>F4PSC4_CACFS</name>
<protein>
    <submittedName>
        <fullName evidence="2">Uncharacterized protein</fullName>
    </submittedName>
</protein>
<evidence type="ECO:0000313" key="2">
    <source>
        <dbReference type="EMBL" id="EGG20670.1"/>
    </source>
</evidence>
<evidence type="ECO:0000256" key="1">
    <source>
        <dbReference type="SAM" id="MobiDB-lite"/>
    </source>
</evidence>